<evidence type="ECO:0000313" key="2">
    <source>
        <dbReference type="Proteomes" id="UP000634136"/>
    </source>
</evidence>
<gene>
    <name evidence="1" type="ORF">G2W53_031565</name>
</gene>
<evidence type="ECO:0000313" key="1">
    <source>
        <dbReference type="EMBL" id="KAF7817596.1"/>
    </source>
</evidence>
<comment type="caution">
    <text evidence="1">The sequence shown here is derived from an EMBL/GenBank/DDBJ whole genome shotgun (WGS) entry which is preliminary data.</text>
</comment>
<dbReference type="Proteomes" id="UP000634136">
    <property type="component" value="Unassembled WGS sequence"/>
</dbReference>
<reference evidence="1" key="1">
    <citation type="submission" date="2020-09" db="EMBL/GenBank/DDBJ databases">
        <title>Genome-Enabled Discovery of Anthraquinone Biosynthesis in Senna tora.</title>
        <authorList>
            <person name="Kang S.-H."/>
            <person name="Pandey R.P."/>
            <person name="Lee C.-M."/>
            <person name="Sim J.-S."/>
            <person name="Jeong J.-T."/>
            <person name="Choi B.-S."/>
            <person name="Jung M."/>
            <person name="Ginzburg D."/>
            <person name="Zhao K."/>
            <person name="Won S.Y."/>
            <person name="Oh T.-J."/>
            <person name="Yu Y."/>
            <person name="Kim N.-H."/>
            <person name="Lee O.R."/>
            <person name="Lee T.-H."/>
            <person name="Bashyal P."/>
            <person name="Kim T.-S."/>
            <person name="Lee W.-H."/>
            <person name="Kawkins C."/>
            <person name="Kim C.-K."/>
            <person name="Kim J.S."/>
            <person name="Ahn B.O."/>
            <person name="Rhee S.Y."/>
            <person name="Sohng J.K."/>
        </authorList>
    </citation>
    <scope>NUCLEOTIDE SEQUENCE</scope>
    <source>
        <tissue evidence="1">Leaf</tissue>
    </source>
</reference>
<protein>
    <submittedName>
        <fullName evidence="1">Uncharacterized protein</fullName>
    </submittedName>
</protein>
<accession>A0A834WFN5</accession>
<organism evidence="1 2">
    <name type="scientific">Senna tora</name>
    <dbReference type="NCBI Taxonomy" id="362788"/>
    <lineage>
        <taxon>Eukaryota</taxon>
        <taxon>Viridiplantae</taxon>
        <taxon>Streptophyta</taxon>
        <taxon>Embryophyta</taxon>
        <taxon>Tracheophyta</taxon>
        <taxon>Spermatophyta</taxon>
        <taxon>Magnoliopsida</taxon>
        <taxon>eudicotyledons</taxon>
        <taxon>Gunneridae</taxon>
        <taxon>Pentapetalae</taxon>
        <taxon>rosids</taxon>
        <taxon>fabids</taxon>
        <taxon>Fabales</taxon>
        <taxon>Fabaceae</taxon>
        <taxon>Caesalpinioideae</taxon>
        <taxon>Cassia clade</taxon>
        <taxon>Senna</taxon>
    </lineage>
</organism>
<proteinExistence type="predicted"/>
<dbReference type="AlphaFoldDB" id="A0A834WFN5"/>
<name>A0A834WFN5_9FABA</name>
<dbReference type="EMBL" id="JAAIUW010000009">
    <property type="protein sequence ID" value="KAF7817596.1"/>
    <property type="molecule type" value="Genomic_DNA"/>
</dbReference>
<sequence>MGGSRHFGLGLVRGDALRKRSRKEAEEIVMTELRDGSLMSKSPWGECCAPLAV</sequence>
<keyword evidence="2" id="KW-1185">Reference proteome</keyword>